<name>A0A2H0XDL7_UNCKA</name>
<comment type="function">
    <text evidence="9 10">The RecF protein is involved in DNA metabolism; it is required for DNA replication and normal SOS inducibility. RecF binds preferentially to single-stranded, linear DNA. It also seems to bind ATP.</text>
</comment>
<keyword evidence="9 10" id="KW-0234">DNA repair</keyword>
<keyword evidence="7 9" id="KW-0067">ATP-binding</keyword>
<dbReference type="GO" id="GO:0000731">
    <property type="term" value="P:DNA synthesis involved in DNA repair"/>
    <property type="evidence" value="ECO:0007669"/>
    <property type="project" value="TreeGrafter"/>
</dbReference>
<evidence type="ECO:0000256" key="2">
    <source>
        <dbReference type="ARBA" id="ARBA00008016"/>
    </source>
</evidence>
<evidence type="ECO:0000313" key="13">
    <source>
        <dbReference type="Proteomes" id="UP000230340"/>
    </source>
</evidence>
<evidence type="ECO:0000313" key="12">
    <source>
        <dbReference type="EMBL" id="PIS23026.1"/>
    </source>
</evidence>
<dbReference type="PANTHER" id="PTHR32182">
    <property type="entry name" value="DNA REPLICATION AND REPAIR PROTEIN RECF"/>
    <property type="match status" value="1"/>
</dbReference>
<comment type="caution">
    <text evidence="9">Lacks conserved residue(s) required for the propagation of feature annotation.</text>
</comment>
<evidence type="ECO:0000256" key="4">
    <source>
        <dbReference type="ARBA" id="ARBA00022490"/>
    </source>
</evidence>
<reference evidence="13" key="1">
    <citation type="submission" date="2017-09" db="EMBL/GenBank/DDBJ databases">
        <title>Depth-based differentiation of microbial function through sediment-hosted aquifers and enrichment of novel symbionts in the deep terrestrial subsurface.</title>
        <authorList>
            <person name="Probst A.J."/>
            <person name="Ladd B."/>
            <person name="Jarett J.K."/>
            <person name="Geller-Mcgrath D.E."/>
            <person name="Sieber C.M.K."/>
            <person name="Emerson J.B."/>
            <person name="Anantharaman K."/>
            <person name="Thomas B.C."/>
            <person name="Malmstrom R."/>
            <person name="Stieglmeier M."/>
            <person name="Klingl A."/>
            <person name="Woyke T."/>
            <person name="Ryan C.M."/>
            <person name="Banfield J.F."/>
        </authorList>
    </citation>
    <scope>NUCLEOTIDE SEQUENCE [LARGE SCALE GENOMIC DNA]</scope>
</reference>
<keyword evidence="9 10" id="KW-0742">SOS response</keyword>
<dbReference type="GO" id="GO:0005737">
    <property type="term" value="C:cytoplasm"/>
    <property type="evidence" value="ECO:0007669"/>
    <property type="project" value="UniProtKB-SubCell"/>
</dbReference>
<keyword evidence="5 9" id="KW-0235">DNA replication</keyword>
<dbReference type="Pfam" id="PF02463">
    <property type="entry name" value="SMC_N"/>
    <property type="match status" value="1"/>
</dbReference>
<dbReference type="GO" id="GO:0006260">
    <property type="term" value="P:DNA replication"/>
    <property type="evidence" value="ECO:0007669"/>
    <property type="project" value="UniProtKB-UniRule"/>
</dbReference>
<organism evidence="12 13">
    <name type="scientific">candidate division WWE3 bacterium CG08_land_8_20_14_0_20_40_13</name>
    <dbReference type="NCBI Taxonomy" id="1975084"/>
    <lineage>
        <taxon>Bacteria</taxon>
        <taxon>Katanobacteria</taxon>
    </lineage>
</organism>
<comment type="similarity">
    <text evidence="2 9 10">Belongs to the RecF family.</text>
</comment>
<dbReference type="EMBL" id="PEYT01000021">
    <property type="protein sequence ID" value="PIS23026.1"/>
    <property type="molecule type" value="Genomic_DNA"/>
</dbReference>
<dbReference type="SUPFAM" id="SSF52540">
    <property type="entry name" value="P-loop containing nucleoside triphosphate hydrolases"/>
    <property type="match status" value="1"/>
</dbReference>
<keyword evidence="4 9" id="KW-0963">Cytoplasm</keyword>
<evidence type="ECO:0000256" key="7">
    <source>
        <dbReference type="ARBA" id="ARBA00022840"/>
    </source>
</evidence>
<dbReference type="NCBIfam" id="TIGR00611">
    <property type="entry name" value="recf"/>
    <property type="match status" value="1"/>
</dbReference>
<sequence length="352" mass="40042">MAIKTLSLTNFRSWEETAFEFDPKINLMVGPNTSGKSNILEAVYFLAIGKSLQAQSQKEVIKWGKDHAKIIAQTDPKGKLMIVISENPEGSMQTKKTFKVNEVPKTRFGFLGNFSAVHFSPADIRLVIGSPTRRRDVLDQILSQADHNYLRALLSYQKIIKQKNKLLEVLKGKTGDIPELDFWNGSAEKNGKYIQESRRNFIKYCNTLLLEVAPRLNSPKESLVINYKPNIISKERLEIVKRDEIAKGVSLVGPHRDDYNFIKNSTKDLELYGSRGEQRTAVFALKLCEIAFLEESLKQTPVLLLDDIFSELDKIHRRNILTVLDKYQSIITTVEMSLVPKGILNKAKVFEI</sequence>
<dbReference type="GO" id="GO:0005524">
    <property type="term" value="F:ATP binding"/>
    <property type="evidence" value="ECO:0007669"/>
    <property type="project" value="UniProtKB-UniRule"/>
</dbReference>
<gene>
    <name evidence="9" type="primary">recF</name>
    <name evidence="12" type="ORF">COT49_02375</name>
</gene>
<dbReference type="HAMAP" id="MF_00365">
    <property type="entry name" value="RecF"/>
    <property type="match status" value="1"/>
</dbReference>
<evidence type="ECO:0000256" key="6">
    <source>
        <dbReference type="ARBA" id="ARBA00022741"/>
    </source>
</evidence>
<dbReference type="InterPro" id="IPR018078">
    <property type="entry name" value="DNA-binding_RecF_CS"/>
</dbReference>
<accession>A0A2H0XDL7</accession>
<keyword evidence="6 9" id="KW-0547">Nucleotide-binding</keyword>
<dbReference type="Gene3D" id="3.40.50.300">
    <property type="entry name" value="P-loop containing nucleotide triphosphate hydrolases"/>
    <property type="match status" value="1"/>
</dbReference>
<evidence type="ECO:0000256" key="8">
    <source>
        <dbReference type="ARBA" id="ARBA00023125"/>
    </source>
</evidence>
<evidence type="ECO:0000256" key="9">
    <source>
        <dbReference type="HAMAP-Rule" id="MF_00365"/>
    </source>
</evidence>
<dbReference type="InterPro" id="IPR042174">
    <property type="entry name" value="RecF_2"/>
</dbReference>
<keyword evidence="9 10" id="KW-0227">DNA damage</keyword>
<evidence type="ECO:0000256" key="1">
    <source>
        <dbReference type="ARBA" id="ARBA00004496"/>
    </source>
</evidence>
<evidence type="ECO:0000256" key="5">
    <source>
        <dbReference type="ARBA" id="ARBA00022705"/>
    </source>
</evidence>
<evidence type="ECO:0000259" key="11">
    <source>
        <dbReference type="Pfam" id="PF02463"/>
    </source>
</evidence>
<dbReference type="GO" id="GO:0003697">
    <property type="term" value="F:single-stranded DNA binding"/>
    <property type="evidence" value="ECO:0007669"/>
    <property type="project" value="UniProtKB-UniRule"/>
</dbReference>
<proteinExistence type="inferred from homology"/>
<feature type="domain" description="RecF/RecN/SMC N-terminal" evidence="11">
    <location>
        <begin position="3"/>
        <end position="338"/>
    </location>
</feature>
<comment type="subcellular location">
    <subcellularLocation>
        <location evidence="1 9 10">Cytoplasm</location>
    </subcellularLocation>
</comment>
<dbReference type="InterPro" id="IPR027417">
    <property type="entry name" value="P-loop_NTPase"/>
</dbReference>
<dbReference type="InterPro" id="IPR001238">
    <property type="entry name" value="DNA-binding_RecF"/>
</dbReference>
<dbReference type="PROSITE" id="PS00618">
    <property type="entry name" value="RECF_2"/>
    <property type="match status" value="1"/>
</dbReference>
<evidence type="ECO:0000256" key="3">
    <source>
        <dbReference type="ARBA" id="ARBA00020170"/>
    </source>
</evidence>
<keyword evidence="8 9" id="KW-0238">DNA-binding</keyword>
<dbReference type="Gene3D" id="1.20.1050.90">
    <property type="entry name" value="RecF/RecN/SMC, N-terminal domain"/>
    <property type="match status" value="1"/>
</dbReference>
<protein>
    <recommendedName>
        <fullName evidence="3 9">DNA replication and repair protein RecF</fullName>
    </recommendedName>
</protein>
<dbReference type="InterPro" id="IPR003395">
    <property type="entry name" value="RecF/RecN/SMC_N"/>
</dbReference>
<dbReference type="Proteomes" id="UP000230340">
    <property type="component" value="Unassembled WGS sequence"/>
</dbReference>
<evidence type="ECO:0000256" key="10">
    <source>
        <dbReference type="RuleBase" id="RU000578"/>
    </source>
</evidence>
<dbReference type="PANTHER" id="PTHR32182:SF0">
    <property type="entry name" value="DNA REPLICATION AND REPAIR PROTEIN RECF"/>
    <property type="match status" value="1"/>
</dbReference>
<dbReference type="GO" id="GO:0006302">
    <property type="term" value="P:double-strand break repair"/>
    <property type="evidence" value="ECO:0007669"/>
    <property type="project" value="TreeGrafter"/>
</dbReference>
<dbReference type="GO" id="GO:0009432">
    <property type="term" value="P:SOS response"/>
    <property type="evidence" value="ECO:0007669"/>
    <property type="project" value="UniProtKB-UniRule"/>
</dbReference>
<dbReference type="AlphaFoldDB" id="A0A2H0XDL7"/>
<comment type="caution">
    <text evidence="12">The sequence shown here is derived from an EMBL/GenBank/DDBJ whole genome shotgun (WGS) entry which is preliminary data.</text>
</comment>